<dbReference type="RefSeq" id="WP_108115222.1">
    <property type="nucleotide sequence ID" value="NZ_QBKT01000005.1"/>
</dbReference>
<proteinExistence type="predicted"/>
<sequence>MYNILWFDDEHETLETIKEDALLVDITLNGCSNAADGLIELKTNEYDAIILDGLFYKNEDHSGNALNDEAFGEVAKYLGEQKAKGITIPWFIYSGQRSFVKDKNSLVNIFADTSFANGKVFDKNIDDDFEELCKEIKKAVDALPQTQIKNEYADVFEIFILGYLPNTVKENLINVLLQPLPTNNNELKAILTNIRSIQESCFTAIEAKGIFTNGLRSFKNKVKYLSGNITWDASQNKFVPTSTVYQTHEIELLQSWLYQTCGKYIHHTQNQVDYMISNYSVEALRNGLLEILLWFKKTMQENP</sequence>
<dbReference type="Proteomes" id="UP000244090">
    <property type="component" value="Unassembled WGS sequence"/>
</dbReference>
<evidence type="ECO:0000313" key="1">
    <source>
        <dbReference type="EMBL" id="PTX61113.1"/>
    </source>
</evidence>
<comment type="caution">
    <text evidence="1">The sequence shown here is derived from an EMBL/GenBank/DDBJ whole genome shotgun (WGS) entry which is preliminary data.</text>
</comment>
<name>A0A2T6BYG4_9FLAO</name>
<organism evidence="1 2">
    <name type="scientific">Kordia periserrulae</name>
    <dbReference type="NCBI Taxonomy" id="701523"/>
    <lineage>
        <taxon>Bacteria</taxon>
        <taxon>Pseudomonadati</taxon>
        <taxon>Bacteroidota</taxon>
        <taxon>Flavobacteriia</taxon>
        <taxon>Flavobacteriales</taxon>
        <taxon>Flavobacteriaceae</taxon>
        <taxon>Kordia</taxon>
    </lineage>
</organism>
<dbReference type="AlphaFoldDB" id="A0A2T6BYG4"/>
<dbReference type="EMBL" id="QBKT01000005">
    <property type="protein sequence ID" value="PTX61113.1"/>
    <property type="molecule type" value="Genomic_DNA"/>
</dbReference>
<keyword evidence="2" id="KW-1185">Reference proteome</keyword>
<evidence type="ECO:0000313" key="2">
    <source>
        <dbReference type="Proteomes" id="UP000244090"/>
    </source>
</evidence>
<protein>
    <submittedName>
        <fullName evidence="1">Uncharacterized protein</fullName>
    </submittedName>
</protein>
<reference evidence="1 2" key="1">
    <citation type="submission" date="2018-04" db="EMBL/GenBank/DDBJ databases">
        <title>Genomic Encyclopedia of Archaeal and Bacterial Type Strains, Phase II (KMG-II): from individual species to whole genera.</title>
        <authorList>
            <person name="Goeker M."/>
        </authorList>
    </citation>
    <scope>NUCLEOTIDE SEQUENCE [LARGE SCALE GENOMIC DNA]</scope>
    <source>
        <strain evidence="1 2">DSM 25731</strain>
    </source>
</reference>
<accession>A0A2T6BYG4</accession>
<gene>
    <name evidence="1" type="ORF">C8N46_105269</name>
</gene>
<dbReference type="OrthoDB" id="893108at2"/>